<dbReference type="Proteomes" id="UP000887116">
    <property type="component" value="Unassembled WGS sequence"/>
</dbReference>
<sequence>MTILPHFSLAQWRGNSAKPPTPSRTLGRSLVTHSLVNDALLIEGNLEVSLTTPPMVEAIPATVEAVLTEVTTLSPPCVDNDTTSQRSNSPYVLDIIFAGELSQQSEADLNDLLSTWQEKLTGSPPSRAFGPPTYTATAKLGKDKRASVSKLWHCSPCH</sequence>
<organism evidence="1 2">
    <name type="scientific">Trichonephila clavata</name>
    <name type="common">Joro spider</name>
    <name type="synonym">Nephila clavata</name>
    <dbReference type="NCBI Taxonomy" id="2740835"/>
    <lineage>
        <taxon>Eukaryota</taxon>
        <taxon>Metazoa</taxon>
        <taxon>Ecdysozoa</taxon>
        <taxon>Arthropoda</taxon>
        <taxon>Chelicerata</taxon>
        <taxon>Arachnida</taxon>
        <taxon>Araneae</taxon>
        <taxon>Araneomorphae</taxon>
        <taxon>Entelegynae</taxon>
        <taxon>Araneoidea</taxon>
        <taxon>Nephilidae</taxon>
        <taxon>Trichonephila</taxon>
    </lineage>
</organism>
<reference evidence="1" key="1">
    <citation type="submission" date="2020-07" db="EMBL/GenBank/DDBJ databases">
        <title>Multicomponent nature underlies the extraordinary mechanical properties of spider dragline silk.</title>
        <authorList>
            <person name="Kono N."/>
            <person name="Nakamura H."/>
            <person name="Mori M."/>
            <person name="Yoshida Y."/>
            <person name="Ohtoshi R."/>
            <person name="Malay A.D."/>
            <person name="Moran D.A.P."/>
            <person name="Tomita M."/>
            <person name="Numata K."/>
            <person name="Arakawa K."/>
        </authorList>
    </citation>
    <scope>NUCLEOTIDE SEQUENCE</scope>
</reference>
<proteinExistence type="predicted"/>
<name>A0A8X6I929_TRICU</name>
<evidence type="ECO:0000313" key="1">
    <source>
        <dbReference type="EMBL" id="GFQ89957.1"/>
    </source>
</evidence>
<evidence type="ECO:0000313" key="2">
    <source>
        <dbReference type="Proteomes" id="UP000887116"/>
    </source>
</evidence>
<dbReference type="AlphaFoldDB" id="A0A8X6I929"/>
<dbReference type="EMBL" id="BMAO01033498">
    <property type="protein sequence ID" value="GFQ89957.1"/>
    <property type="molecule type" value="Genomic_DNA"/>
</dbReference>
<accession>A0A8X6I929</accession>
<comment type="caution">
    <text evidence="1">The sequence shown here is derived from an EMBL/GenBank/DDBJ whole genome shotgun (WGS) entry which is preliminary data.</text>
</comment>
<keyword evidence="2" id="KW-1185">Reference proteome</keyword>
<protein>
    <submittedName>
        <fullName evidence="1">Uncharacterized protein</fullName>
    </submittedName>
</protein>
<gene>
    <name evidence="1" type="ORF">TNCT_333741</name>
</gene>